<keyword evidence="7 8" id="KW-0472">Membrane</keyword>
<evidence type="ECO:0000256" key="2">
    <source>
        <dbReference type="ARBA" id="ARBA00007998"/>
    </source>
</evidence>
<gene>
    <name evidence="9" type="ORF">ACJDU8_06370</name>
</gene>
<protein>
    <submittedName>
        <fullName evidence="9">GerAB/ArcD/ProY family transporter</fullName>
    </submittedName>
</protein>
<dbReference type="InterPro" id="IPR004761">
    <property type="entry name" value="Spore_GerAB"/>
</dbReference>
<feature type="transmembrane region" description="Helical" evidence="8">
    <location>
        <begin position="337"/>
        <end position="358"/>
    </location>
</feature>
<keyword evidence="4" id="KW-0309">Germination</keyword>
<evidence type="ECO:0000256" key="3">
    <source>
        <dbReference type="ARBA" id="ARBA00022448"/>
    </source>
</evidence>
<keyword evidence="6 8" id="KW-1133">Transmembrane helix</keyword>
<accession>A0ABW8SHE2</accession>
<feature type="transmembrane region" description="Helical" evidence="8">
    <location>
        <begin position="308"/>
        <end position="325"/>
    </location>
</feature>
<dbReference type="PANTHER" id="PTHR34975">
    <property type="entry name" value="SPORE GERMINATION PROTEIN A2"/>
    <property type="match status" value="1"/>
</dbReference>
<proteinExistence type="inferred from homology"/>
<dbReference type="Proteomes" id="UP001623660">
    <property type="component" value="Unassembled WGS sequence"/>
</dbReference>
<comment type="subcellular location">
    <subcellularLocation>
        <location evidence="1">Membrane</location>
        <topology evidence="1">Multi-pass membrane protein</topology>
    </subcellularLocation>
</comment>
<feature type="transmembrane region" description="Helical" evidence="8">
    <location>
        <begin position="43"/>
        <end position="64"/>
    </location>
</feature>
<feature type="transmembrane region" description="Helical" evidence="8">
    <location>
        <begin position="185"/>
        <end position="206"/>
    </location>
</feature>
<dbReference type="PANTHER" id="PTHR34975:SF2">
    <property type="entry name" value="SPORE GERMINATION PROTEIN A2"/>
    <property type="match status" value="1"/>
</dbReference>
<sequence length="364" mass="40623">MLQNSHSKIGARECAALIIIIFFEKITNNTASVLFKTAQNAGWMIPIFSAAILILPILSTLCLLKRYKNKGLIDIIYCLTGKYIGFVISYVLLITNVTIISSNLADDCNVVNTLFFPNTNVYYLIIALIGTGCFIAMLGLKAIARTSLMLIFYIIGIFIALILFSIPLITTQFLFPIAGKGVKHIIIGGIRNSFIYQGIITLSVCYPMFRNYKSFKHASLIALAVSAFILSVSFAFFQMTFDYPSIIVMSYPFHTLTRMLHLTRFITNLQVIFFPCVVVVITIYYAVALYLVSAIFTYTLKLAKIESLIPPIAALIVIVSIMPESSRDFSDFFNSRAVPIIAIVSIILPLVLLAISQWKGDYKK</sequence>
<evidence type="ECO:0000313" key="10">
    <source>
        <dbReference type="Proteomes" id="UP001623660"/>
    </source>
</evidence>
<feature type="transmembrane region" description="Helical" evidence="8">
    <location>
        <begin position="76"/>
        <end position="101"/>
    </location>
</feature>
<comment type="similarity">
    <text evidence="2">Belongs to the amino acid-polyamine-organocation (APC) superfamily. Spore germination protein (SGP) (TC 2.A.3.9) family.</text>
</comment>
<feature type="transmembrane region" description="Helical" evidence="8">
    <location>
        <begin position="121"/>
        <end position="143"/>
    </location>
</feature>
<evidence type="ECO:0000256" key="7">
    <source>
        <dbReference type="ARBA" id="ARBA00023136"/>
    </source>
</evidence>
<reference evidence="9 10" key="1">
    <citation type="submission" date="2024-11" db="EMBL/GenBank/DDBJ databases">
        <authorList>
            <person name="Heng Y.C."/>
            <person name="Lim A.C.H."/>
            <person name="Lee J.K.Y."/>
            <person name="Kittelmann S."/>
        </authorList>
    </citation>
    <scope>NUCLEOTIDE SEQUENCE [LARGE SCALE GENOMIC DNA]</scope>
    <source>
        <strain evidence="9 10">WILCCON 0269</strain>
    </source>
</reference>
<name>A0ABW8SHE2_9CLOT</name>
<keyword evidence="5 8" id="KW-0812">Transmembrane</keyword>
<keyword evidence="10" id="KW-1185">Reference proteome</keyword>
<comment type="caution">
    <text evidence="9">The sequence shown here is derived from an EMBL/GenBank/DDBJ whole genome shotgun (WGS) entry which is preliminary data.</text>
</comment>
<feature type="transmembrane region" description="Helical" evidence="8">
    <location>
        <begin position="272"/>
        <end position="296"/>
    </location>
</feature>
<evidence type="ECO:0000313" key="9">
    <source>
        <dbReference type="EMBL" id="MFL0195191.1"/>
    </source>
</evidence>
<keyword evidence="3" id="KW-0813">Transport</keyword>
<organism evidence="9 10">
    <name type="scientific">Candidatus Clostridium eludens</name>
    <dbReference type="NCBI Taxonomy" id="3381663"/>
    <lineage>
        <taxon>Bacteria</taxon>
        <taxon>Bacillati</taxon>
        <taxon>Bacillota</taxon>
        <taxon>Clostridia</taxon>
        <taxon>Eubacteriales</taxon>
        <taxon>Clostridiaceae</taxon>
        <taxon>Clostridium</taxon>
    </lineage>
</organism>
<feature type="transmembrane region" description="Helical" evidence="8">
    <location>
        <begin position="150"/>
        <end position="173"/>
    </location>
</feature>
<dbReference type="Pfam" id="PF03845">
    <property type="entry name" value="Spore_permease"/>
    <property type="match status" value="1"/>
</dbReference>
<feature type="transmembrane region" description="Helical" evidence="8">
    <location>
        <begin position="218"/>
        <end position="237"/>
    </location>
</feature>
<dbReference type="RefSeq" id="WP_406791314.1">
    <property type="nucleotide sequence ID" value="NZ_JBJHZX010000007.1"/>
</dbReference>
<evidence type="ECO:0000256" key="5">
    <source>
        <dbReference type="ARBA" id="ARBA00022692"/>
    </source>
</evidence>
<dbReference type="EMBL" id="JBJHZX010000007">
    <property type="protein sequence ID" value="MFL0195191.1"/>
    <property type="molecule type" value="Genomic_DNA"/>
</dbReference>
<evidence type="ECO:0000256" key="8">
    <source>
        <dbReference type="SAM" id="Phobius"/>
    </source>
</evidence>
<evidence type="ECO:0000256" key="4">
    <source>
        <dbReference type="ARBA" id="ARBA00022544"/>
    </source>
</evidence>
<evidence type="ECO:0000256" key="6">
    <source>
        <dbReference type="ARBA" id="ARBA00022989"/>
    </source>
</evidence>
<evidence type="ECO:0000256" key="1">
    <source>
        <dbReference type="ARBA" id="ARBA00004141"/>
    </source>
</evidence>